<evidence type="ECO:0000256" key="4">
    <source>
        <dbReference type="ARBA" id="ARBA00023251"/>
    </source>
</evidence>
<dbReference type="GO" id="GO:0016746">
    <property type="term" value="F:acyltransferase activity"/>
    <property type="evidence" value="ECO:0007669"/>
    <property type="project" value="UniProtKB-KW"/>
</dbReference>
<evidence type="ECO:0000313" key="6">
    <source>
        <dbReference type="EMBL" id="SJZ61296.1"/>
    </source>
</evidence>
<reference evidence="6 7" key="1">
    <citation type="submission" date="2017-02" db="EMBL/GenBank/DDBJ databases">
        <authorList>
            <person name="Peterson S.W."/>
        </authorList>
    </citation>
    <scope>NUCLEOTIDE SEQUENCE [LARGE SCALE GENOMIC DNA]</scope>
    <source>
        <strain evidence="6 7">ATCC 43854</strain>
    </source>
</reference>
<dbReference type="EMBL" id="FUWU01000015">
    <property type="protein sequence ID" value="SJZ61296.1"/>
    <property type="molecule type" value="Genomic_DNA"/>
</dbReference>
<proteinExistence type="inferred from homology"/>
<dbReference type="InterPro" id="IPR001451">
    <property type="entry name" value="Hexapep"/>
</dbReference>
<dbReference type="SUPFAM" id="SSF51161">
    <property type="entry name" value="Trimeric LpxA-like enzymes"/>
    <property type="match status" value="1"/>
</dbReference>
<dbReference type="InterPro" id="IPR050179">
    <property type="entry name" value="Trans_hexapeptide_repeat"/>
</dbReference>
<comment type="similarity">
    <text evidence="1">Belongs to the transferase hexapeptide repeat family.</text>
</comment>
<accession>A0A1T4M342</accession>
<dbReference type="STRING" id="28122.SAMN02745108_01097"/>
<dbReference type="GO" id="GO:0046677">
    <property type="term" value="P:response to antibiotic"/>
    <property type="evidence" value="ECO:0007669"/>
    <property type="project" value="UniProtKB-KW"/>
</dbReference>
<keyword evidence="3" id="KW-0677">Repeat</keyword>
<name>A0A1T4M342_9BACT</name>
<keyword evidence="5" id="KW-0012">Acyltransferase</keyword>
<dbReference type="InterPro" id="IPR011004">
    <property type="entry name" value="Trimer_LpxA-like_sf"/>
</dbReference>
<evidence type="ECO:0000256" key="3">
    <source>
        <dbReference type="ARBA" id="ARBA00022737"/>
    </source>
</evidence>
<dbReference type="Gene3D" id="2.160.10.10">
    <property type="entry name" value="Hexapeptide repeat proteins"/>
    <property type="match status" value="1"/>
</dbReference>
<evidence type="ECO:0000313" key="7">
    <source>
        <dbReference type="Proteomes" id="UP000190449"/>
    </source>
</evidence>
<dbReference type="PANTHER" id="PTHR43300:SF11">
    <property type="entry name" value="ACETYLTRANSFERASE RV3034C-RELATED"/>
    <property type="match status" value="1"/>
</dbReference>
<organism evidence="6 7">
    <name type="scientific">Fibrobacter intestinalis</name>
    <dbReference type="NCBI Taxonomy" id="28122"/>
    <lineage>
        <taxon>Bacteria</taxon>
        <taxon>Pseudomonadati</taxon>
        <taxon>Fibrobacterota</taxon>
        <taxon>Fibrobacteria</taxon>
        <taxon>Fibrobacterales</taxon>
        <taxon>Fibrobacteraceae</taxon>
        <taxon>Fibrobacter</taxon>
    </lineage>
</organism>
<dbReference type="AlphaFoldDB" id="A0A1T4M342"/>
<dbReference type="PROSITE" id="PS00101">
    <property type="entry name" value="HEXAPEP_TRANSFERASES"/>
    <property type="match status" value="1"/>
</dbReference>
<keyword evidence="2 6" id="KW-0808">Transferase</keyword>
<dbReference type="Pfam" id="PF00132">
    <property type="entry name" value="Hexapep"/>
    <property type="match status" value="1"/>
</dbReference>
<keyword evidence="4" id="KW-0046">Antibiotic resistance</keyword>
<dbReference type="PANTHER" id="PTHR43300">
    <property type="entry name" value="ACETYLTRANSFERASE"/>
    <property type="match status" value="1"/>
</dbReference>
<dbReference type="FunFam" id="2.160.10.10:FF:000037">
    <property type="entry name" value="Streptogramin A acetyltransferase"/>
    <property type="match status" value="1"/>
</dbReference>
<gene>
    <name evidence="6" type="ORF">SAMN02745108_01097</name>
</gene>
<dbReference type="InterPro" id="IPR018357">
    <property type="entry name" value="Hexapep_transf_CS"/>
</dbReference>
<dbReference type="CDD" id="cd03349">
    <property type="entry name" value="LbH_XAT"/>
    <property type="match status" value="1"/>
</dbReference>
<evidence type="ECO:0000256" key="1">
    <source>
        <dbReference type="ARBA" id="ARBA00007274"/>
    </source>
</evidence>
<sequence length="210" mass="23865">MNANELHPNKNLKNICYIKNVVQNPNIQIGDFTYYNCEKGVENFEKDCVLYHYKEFGDKLIIGKFCSLGENIRFIMNAANHNMNAISTYPFTAILQQREGVNQKHLAELPQKGDTVIGNDVWIGQNVTIMPGVHIGDGAVIGANSTVSKNVHPYTIAAGNPVREIRKRFSPKEIAILQQIKWWDWDIQKILDHLEIILGNDVHKLQAIQK</sequence>
<protein>
    <submittedName>
        <fullName evidence="6">Virginiamycin A acetyltransferase</fullName>
    </submittedName>
</protein>
<evidence type="ECO:0000256" key="5">
    <source>
        <dbReference type="ARBA" id="ARBA00023315"/>
    </source>
</evidence>
<dbReference type="RefSeq" id="WP_078776153.1">
    <property type="nucleotide sequence ID" value="NZ_FUWU01000015.1"/>
</dbReference>
<dbReference type="Proteomes" id="UP000190449">
    <property type="component" value="Unassembled WGS sequence"/>
</dbReference>
<evidence type="ECO:0000256" key="2">
    <source>
        <dbReference type="ARBA" id="ARBA00022679"/>
    </source>
</evidence>